<name>A0A1S1Q4R7_9ACTN</name>
<dbReference type="PROSITE" id="PS50977">
    <property type="entry name" value="HTH_TETR_2"/>
    <property type="match status" value="1"/>
</dbReference>
<evidence type="ECO:0000256" key="3">
    <source>
        <dbReference type="ARBA" id="ARBA00023163"/>
    </source>
</evidence>
<feature type="domain" description="HTH tetR-type" evidence="6">
    <location>
        <begin position="33"/>
        <end position="96"/>
    </location>
</feature>
<sequence length="213" mass="23551">MPPGAEPAVRPEGEQSEPGRRSYDSPVRRQQAERTRERIVAAGAEMVHGFPSWDWRELTVRAVARRAQVNESTIYRYFGSERGLRDAVMRHLEQEAGVDVDTLRLDAFGDVIGRVYSYLSSFPTSGGPTGDPTFAALDRRRRDALVAAVAAAADDWSPAECELVAAALDVFWSVPSFERLITVWELDASQASRVAGWVIELIRGAVRDGHGPR</sequence>
<keyword evidence="3" id="KW-0804">Transcription</keyword>
<dbReference type="InterPro" id="IPR050109">
    <property type="entry name" value="HTH-type_TetR-like_transc_reg"/>
</dbReference>
<keyword evidence="1" id="KW-0805">Transcription regulation</keyword>
<feature type="DNA-binding region" description="H-T-H motif" evidence="4">
    <location>
        <begin position="59"/>
        <end position="78"/>
    </location>
</feature>
<evidence type="ECO:0000256" key="2">
    <source>
        <dbReference type="ARBA" id="ARBA00023125"/>
    </source>
</evidence>
<dbReference type="Gene3D" id="1.10.357.10">
    <property type="entry name" value="Tetracycline Repressor, domain 2"/>
    <property type="match status" value="1"/>
</dbReference>
<evidence type="ECO:0000313" key="7">
    <source>
        <dbReference type="EMBL" id="OHV28940.1"/>
    </source>
</evidence>
<dbReference type="OrthoDB" id="9816296at2"/>
<feature type="region of interest" description="Disordered" evidence="5">
    <location>
        <begin position="1"/>
        <end position="33"/>
    </location>
</feature>
<dbReference type="PANTHER" id="PTHR30055:SF234">
    <property type="entry name" value="HTH-TYPE TRANSCRIPTIONAL REGULATOR BETI"/>
    <property type="match status" value="1"/>
</dbReference>
<keyword evidence="8" id="KW-1185">Reference proteome</keyword>
<dbReference type="InterPro" id="IPR009057">
    <property type="entry name" value="Homeodomain-like_sf"/>
</dbReference>
<accession>A0A1S1Q4R7</accession>
<proteinExistence type="predicted"/>
<dbReference type="InterPro" id="IPR001647">
    <property type="entry name" value="HTH_TetR"/>
</dbReference>
<dbReference type="SUPFAM" id="SSF46689">
    <property type="entry name" value="Homeodomain-like"/>
    <property type="match status" value="1"/>
</dbReference>
<dbReference type="GO" id="GO:0000976">
    <property type="term" value="F:transcription cis-regulatory region binding"/>
    <property type="evidence" value="ECO:0007669"/>
    <property type="project" value="TreeGrafter"/>
</dbReference>
<evidence type="ECO:0000256" key="5">
    <source>
        <dbReference type="SAM" id="MobiDB-lite"/>
    </source>
</evidence>
<feature type="compositionally biased region" description="Basic and acidic residues" evidence="5">
    <location>
        <begin position="9"/>
        <end position="33"/>
    </location>
</feature>
<evidence type="ECO:0000256" key="1">
    <source>
        <dbReference type="ARBA" id="ARBA00023015"/>
    </source>
</evidence>
<dbReference type="Pfam" id="PF00440">
    <property type="entry name" value="TetR_N"/>
    <property type="match status" value="1"/>
</dbReference>
<protein>
    <submittedName>
        <fullName evidence="7">TetR family transcriptional regulator</fullName>
    </submittedName>
</protein>
<dbReference type="PANTHER" id="PTHR30055">
    <property type="entry name" value="HTH-TYPE TRANSCRIPTIONAL REGULATOR RUTR"/>
    <property type="match status" value="1"/>
</dbReference>
<dbReference type="GO" id="GO:0003700">
    <property type="term" value="F:DNA-binding transcription factor activity"/>
    <property type="evidence" value="ECO:0007669"/>
    <property type="project" value="TreeGrafter"/>
</dbReference>
<comment type="caution">
    <text evidence="7">The sequence shown here is derived from an EMBL/GenBank/DDBJ whole genome shotgun (WGS) entry which is preliminary data.</text>
</comment>
<dbReference type="EMBL" id="MAXA01000202">
    <property type="protein sequence ID" value="OHV28940.1"/>
    <property type="molecule type" value="Genomic_DNA"/>
</dbReference>
<evidence type="ECO:0000259" key="6">
    <source>
        <dbReference type="PROSITE" id="PS50977"/>
    </source>
</evidence>
<reference evidence="8" key="1">
    <citation type="submission" date="2016-07" db="EMBL/GenBank/DDBJ databases">
        <title>Frankia sp. NRRL B-16219 Genome sequencing.</title>
        <authorList>
            <person name="Ghodhbane-Gtari F."/>
            <person name="Swanson E."/>
            <person name="Gueddou A."/>
            <person name="Louati M."/>
            <person name="Nouioui I."/>
            <person name="Hezbri K."/>
            <person name="Abebe-Akele F."/>
            <person name="Simpson S."/>
            <person name="Morris K."/>
            <person name="Thomas K."/>
            <person name="Gtari M."/>
            <person name="Tisa L.S."/>
        </authorList>
    </citation>
    <scope>NUCLEOTIDE SEQUENCE [LARGE SCALE GENOMIC DNA]</scope>
    <source>
        <strain evidence="8">NRRL B-16219</strain>
    </source>
</reference>
<gene>
    <name evidence="7" type="ORF">BBK14_17600</name>
</gene>
<keyword evidence="2 4" id="KW-0238">DNA-binding</keyword>
<dbReference type="AlphaFoldDB" id="A0A1S1Q4R7"/>
<evidence type="ECO:0000313" key="8">
    <source>
        <dbReference type="Proteomes" id="UP000179769"/>
    </source>
</evidence>
<evidence type="ECO:0000256" key="4">
    <source>
        <dbReference type="PROSITE-ProRule" id="PRU00335"/>
    </source>
</evidence>
<dbReference type="RefSeq" id="WP_071063258.1">
    <property type="nucleotide sequence ID" value="NZ_MAXA01000202.1"/>
</dbReference>
<organism evidence="7 8">
    <name type="scientific">Parafrankia soli</name>
    <dbReference type="NCBI Taxonomy" id="2599596"/>
    <lineage>
        <taxon>Bacteria</taxon>
        <taxon>Bacillati</taxon>
        <taxon>Actinomycetota</taxon>
        <taxon>Actinomycetes</taxon>
        <taxon>Frankiales</taxon>
        <taxon>Frankiaceae</taxon>
        <taxon>Parafrankia</taxon>
    </lineage>
</organism>
<dbReference type="Proteomes" id="UP000179769">
    <property type="component" value="Unassembled WGS sequence"/>
</dbReference>